<protein>
    <recommendedName>
        <fullName evidence="3">Type I restriction enzyme R protein N terminus (HSDR_N)</fullName>
    </recommendedName>
</protein>
<proteinExistence type="predicted"/>
<organism evidence="1 2">
    <name type="scientific">Mucilaginibacter pocheonensis</name>
    <dbReference type="NCBI Taxonomy" id="398050"/>
    <lineage>
        <taxon>Bacteria</taxon>
        <taxon>Pseudomonadati</taxon>
        <taxon>Bacteroidota</taxon>
        <taxon>Sphingobacteriia</taxon>
        <taxon>Sphingobacteriales</taxon>
        <taxon>Sphingobacteriaceae</taxon>
        <taxon>Mucilaginibacter</taxon>
    </lineage>
</organism>
<evidence type="ECO:0008006" key="3">
    <source>
        <dbReference type="Google" id="ProtNLM"/>
    </source>
</evidence>
<reference evidence="1 2" key="1">
    <citation type="submission" date="2023-07" db="EMBL/GenBank/DDBJ databases">
        <title>Sorghum-associated microbial communities from plants grown in Nebraska, USA.</title>
        <authorList>
            <person name="Schachtman D."/>
        </authorList>
    </citation>
    <scope>NUCLEOTIDE SEQUENCE [LARGE SCALE GENOMIC DNA]</scope>
    <source>
        <strain evidence="1 2">3262</strain>
    </source>
</reference>
<gene>
    <name evidence="1" type="ORF">J2W55_002786</name>
</gene>
<dbReference type="RefSeq" id="WP_310096516.1">
    <property type="nucleotide sequence ID" value="NZ_JAVDUU010000003.1"/>
</dbReference>
<comment type="caution">
    <text evidence="1">The sequence shown here is derived from an EMBL/GenBank/DDBJ whole genome shotgun (WGS) entry which is preliminary data.</text>
</comment>
<sequence length="946" mass="110300">MPEAIFTDEFLQPYLETFRLSAIPDIQHKKAILQNWHDSLLSGKFQKEEEVKSHFVMEILGDVLGFNYKNSRKWQIKEEHKSVVGATKPDAAMGQFKVIQNGIESEVHIVVEVKGPKIDLDKVQKREALSISPVDQGFLYASRAGGNCKWVIVTNFLEIRFYHYSGQQAYQSFTIEGLQDEAPLKQFLFLFHKDRLTNQVKASTEKLFELRETKSPKNQPDLHILDDIYFTLKDFEGFGFIDPNFLCNIKPFNVREDRVFHFHKGGFLTLNRQIADLMQNFTIENERPVFSANYVKQLTKAKVHESVEKLIFILERLSSCAITDIYFFKDAKEQLKANAGSGLQDLQYIDRNKLSSVNPRLKASEVCQCLNCIYRSLDFKALIKKVKDAEHEHSLEPLEEAYGHYLLTTDNFKKSYFLYKKSELVLNSNSNKVGYFIAKINQLKLPQLIRSYSYNELDQAIKDDIKSIDLDRTLYQELDFYVADDVRKYLIEVKENRLFNLAKESIHEIAQKVDKNTHDHRDLNALLWHYNLLHFYFHKNFFVFDIFSDYRDLVAAIFRSYVKSYILPEQKLTALPEFFLTEAILYVDQTEFKKILSLAGDIKVHDDKHWEIVSKAMHLLSSQSKSGIWNHYLKEDDLSAQLINNHFCDSYTRIFANIFTLLAKIEFKPEQLPGGLAGPILGVVQTEDFLAHFDLAELGKFIERHGAIFKAHELLDMLKHAIQNNPYGTHKYNSLICSLAVAHQKFYPEVKIREIGLLKTAIANTTNHNGECHPAELVPLYQVLDDDGKLILLAELEMSLRRRFDQFMYIKMLSAGIVSWDQGDLFDLYVKDVYLHRGRGMVMKNGEPHYDIVHMINFINQLYYLNIPFDTPAIQTFVDLPQFETWAVNPEKYDYANFEPEWLLALDHDNVLRRLAKIGKVGELLYDYLKHTYQPRLSEIYFKYFL</sequence>
<evidence type="ECO:0000313" key="2">
    <source>
        <dbReference type="Proteomes" id="UP001247620"/>
    </source>
</evidence>
<dbReference type="EMBL" id="JAVDUU010000003">
    <property type="protein sequence ID" value="MDR6942933.1"/>
    <property type="molecule type" value="Genomic_DNA"/>
</dbReference>
<keyword evidence="2" id="KW-1185">Reference proteome</keyword>
<accession>A0ABU1TC21</accession>
<name>A0ABU1TC21_9SPHI</name>
<dbReference type="Proteomes" id="UP001247620">
    <property type="component" value="Unassembled WGS sequence"/>
</dbReference>
<evidence type="ECO:0000313" key="1">
    <source>
        <dbReference type="EMBL" id="MDR6942933.1"/>
    </source>
</evidence>